<dbReference type="AlphaFoldDB" id="A8MZY2"/>
<dbReference type="STRING" id="240176.A8MZY2"/>
<dbReference type="VEuPathDB" id="FungiDB:CC1G_02747"/>
<dbReference type="eggNOG" id="ENOG502S1PE">
    <property type="taxonomic scope" value="Eukaryota"/>
</dbReference>
<dbReference type="InParanoid" id="A8MZY2"/>
<dbReference type="PANTHER" id="PTHR11803">
    <property type="entry name" value="2-IMINOBUTANOATE/2-IMINOPROPANOATE DEAMINASE RIDA"/>
    <property type="match status" value="1"/>
</dbReference>
<gene>
    <name evidence="1" type="ORF">CC1G_02747</name>
</gene>
<dbReference type="EMBL" id="AACS02000001">
    <property type="protein sequence ID" value="EAU93517.1"/>
    <property type="molecule type" value="Genomic_DNA"/>
</dbReference>
<dbReference type="InterPro" id="IPR035959">
    <property type="entry name" value="RutC-like_sf"/>
</dbReference>
<dbReference type="Proteomes" id="UP000001861">
    <property type="component" value="Unassembled WGS sequence"/>
</dbReference>
<protein>
    <submittedName>
        <fullName evidence="1">Endoribonuclease L-PSP</fullName>
    </submittedName>
</protein>
<dbReference type="OMA" id="HKVIWTQ"/>
<reference evidence="1 2" key="1">
    <citation type="journal article" date="2010" name="Proc. Natl. Acad. Sci. U.S.A.">
        <title>Insights into evolution of multicellular fungi from the assembled chromosomes of the mushroom Coprinopsis cinerea (Coprinus cinereus).</title>
        <authorList>
            <person name="Stajich J.E."/>
            <person name="Wilke S.K."/>
            <person name="Ahren D."/>
            <person name="Au C.H."/>
            <person name="Birren B.W."/>
            <person name="Borodovsky M."/>
            <person name="Burns C."/>
            <person name="Canback B."/>
            <person name="Casselton L.A."/>
            <person name="Cheng C.K."/>
            <person name="Deng J."/>
            <person name="Dietrich F.S."/>
            <person name="Fargo D.C."/>
            <person name="Farman M.L."/>
            <person name="Gathman A.C."/>
            <person name="Goldberg J."/>
            <person name="Guigo R."/>
            <person name="Hoegger P.J."/>
            <person name="Hooker J.B."/>
            <person name="Huggins A."/>
            <person name="James T.Y."/>
            <person name="Kamada T."/>
            <person name="Kilaru S."/>
            <person name="Kodira C."/>
            <person name="Kues U."/>
            <person name="Kupfer D."/>
            <person name="Kwan H.S."/>
            <person name="Lomsadze A."/>
            <person name="Li W."/>
            <person name="Lilly W.W."/>
            <person name="Ma L.J."/>
            <person name="Mackey A.J."/>
            <person name="Manning G."/>
            <person name="Martin F."/>
            <person name="Muraguchi H."/>
            <person name="Natvig D.O."/>
            <person name="Palmerini H."/>
            <person name="Ramesh M.A."/>
            <person name="Rehmeyer C.J."/>
            <person name="Roe B.A."/>
            <person name="Shenoy N."/>
            <person name="Stanke M."/>
            <person name="Ter-Hovhannisyan V."/>
            <person name="Tunlid A."/>
            <person name="Velagapudi R."/>
            <person name="Vision T.J."/>
            <person name="Zeng Q."/>
            <person name="Zolan M.E."/>
            <person name="Pukkila P.J."/>
        </authorList>
    </citation>
    <scope>NUCLEOTIDE SEQUENCE [LARGE SCALE GENOMIC DNA]</scope>
    <source>
        <strain evidence="2">Okayama-7 / 130 / ATCC MYA-4618 / FGSC 9003</strain>
    </source>
</reference>
<accession>A8MZY2</accession>
<dbReference type="GO" id="GO:0019239">
    <property type="term" value="F:deaminase activity"/>
    <property type="evidence" value="ECO:0007669"/>
    <property type="project" value="TreeGrafter"/>
</dbReference>
<dbReference type="GO" id="GO:0005829">
    <property type="term" value="C:cytosol"/>
    <property type="evidence" value="ECO:0007669"/>
    <property type="project" value="TreeGrafter"/>
</dbReference>
<proteinExistence type="predicted"/>
<evidence type="ECO:0000313" key="1">
    <source>
        <dbReference type="EMBL" id="EAU93517.1"/>
    </source>
</evidence>
<dbReference type="SUPFAM" id="SSF55298">
    <property type="entry name" value="YjgF-like"/>
    <property type="match status" value="1"/>
</dbReference>
<dbReference type="Pfam" id="PF01042">
    <property type="entry name" value="Ribonuc_L-PSP"/>
    <property type="match status" value="1"/>
</dbReference>
<dbReference type="KEGG" id="cci:CC1G_02747"/>
<sequence length="138" mass="15348">MSTLEYFTYDGFAEQLRDGFWYNQAVKIGDRIECSGQGGWDPATGKLPTSITAEIDQAFSNVDLALRTAGGQGWSQVYKIHIYMLDIKDEEAVKALVRNMKKWMPNHKPILTVVGVKDLALEGMRIEVEVAAVITPPA</sequence>
<dbReference type="PANTHER" id="PTHR11803:SF39">
    <property type="entry name" value="2-IMINOBUTANOATE_2-IMINOPROPANOATE DEAMINASE"/>
    <property type="match status" value="1"/>
</dbReference>
<dbReference type="RefSeq" id="XP_001828166.1">
    <property type="nucleotide sequence ID" value="XM_001828114.2"/>
</dbReference>
<dbReference type="OrthoDB" id="309640at2759"/>
<dbReference type="Gene3D" id="3.30.1330.40">
    <property type="entry name" value="RutC-like"/>
    <property type="match status" value="1"/>
</dbReference>
<keyword evidence="2" id="KW-1185">Reference proteome</keyword>
<comment type="caution">
    <text evidence="1">The sequence shown here is derived from an EMBL/GenBank/DDBJ whole genome shotgun (WGS) entry which is preliminary data.</text>
</comment>
<evidence type="ECO:0000313" key="2">
    <source>
        <dbReference type="Proteomes" id="UP000001861"/>
    </source>
</evidence>
<dbReference type="InterPro" id="IPR006175">
    <property type="entry name" value="YjgF/YER057c/UK114"/>
</dbReference>
<dbReference type="GO" id="GO:0005739">
    <property type="term" value="C:mitochondrion"/>
    <property type="evidence" value="ECO:0007669"/>
    <property type="project" value="TreeGrafter"/>
</dbReference>
<organism evidence="1 2">
    <name type="scientific">Coprinopsis cinerea (strain Okayama-7 / 130 / ATCC MYA-4618 / FGSC 9003)</name>
    <name type="common">Inky cap fungus</name>
    <name type="synonym">Hormographiella aspergillata</name>
    <dbReference type="NCBI Taxonomy" id="240176"/>
    <lineage>
        <taxon>Eukaryota</taxon>
        <taxon>Fungi</taxon>
        <taxon>Dikarya</taxon>
        <taxon>Basidiomycota</taxon>
        <taxon>Agaricomycotina</taxon>
        <taxon>Agaricomycetes</taxon>
        <taxon>Agaricomycetidae</taxon>
        <taxon>Agaricales</taxon>
        <taxon>Agaricineae</taxon>
        <taxon>Psathyrellaceae</taxon>
        <taxon>Coprinopsis</taxon>
    </lineage>
</organism>
<dbReference type="CDD" id="cd06152">
    <property type="entry name" value="YjgF_YER057c_UK114_like_4"/>
    <property type="match status" value="1"/>
</dbReference>
<dbReference type="GeneID" id="6004580"/>
<name>A8MZY2_COPC7</name>